<reference evidence="2 3" key="1">
    <citation type="journal article" date="2020" name="Microorganisms">
        <title>Reliable Identification of Environmental Pseudomonas Isolates Using the rpoD Gene.</title>
        <authorList>
            <consortium name="The Broad Institute Genome Sequencing Platform"/>
            <person name="Girard L."/>
            <person name="Lood C."/>
            <person name="Rokni-Zadeh H."/>
            <person name="van Noort V."/>
            <person name="Lavigne R."/>
            <person name="De Mot R."/>
        </authorList>
    </citation>
    <scope>NUCLEOTIDE SEQUENCE [LARGE SCALE GENOMIC DNA]</scope>
    <source>
        <strain evidence="2 3">RD9SR1</strain>
    </source>
</reference>
<feature type="compositionally biased region" description="Acidic residues" evidence="1">
    <location>
        <begin position="144"/>
        <end position="154"/>
    </location>
</feature>
<feature type="region of interest" description="Disordered" evidence="1">
    <location>
        <begin position="1"/>
        <end position="154"/>
    </location>
</feature>
<name>A0ABS6QBL4_9PSED</name>
<dbReference type="RefSeq" id="WP_186674131.1">
    <property type="nucleotide sequence ID" value="NZ_JABWRZ020000001.1"/>
</dbReference>
<evidence type="ECO:0000256" key="1">
    <source>
        <dbReference type="SAM" id="MobiDB-lite"/>
    </source>
</evidence>
<feature type="compositionally biased region" description="Basic and acidic residues" evidence="1">
    <location>
        <begin position="93"/>
        <end position="102"/>
    </location>
</feature>
<accession>A0ABS6QBL4</accession>
<organism evidence="2 3">
    <name type="scientific">Pseudomonas oryzicola</name>
    <dbReference type="NCBI Taxonomy" id="485876"/>
    <lineage>
        <taxon>Bacteria</taxon>
        <taxon>Pseudomonadati</taxon>
        <taxon>Pseudomonadota</taxon>
        <taxon>Gammaproteobacteria</taxon>
        <taxon>Pseudomonadales</taxon>
        <taxon>Pseudomonadaceae</taxon>
        <taxon>Pseudomonas</taxon>
    </lineage>
</organism>
<protein>
    <submittedName>
        <fullName evidence="2">Phosphotransferase system, HPr-related protein</fullName>
    </submittedName>
</protein>
<gene>
    <name evidence="2" type="ORF">HU760_013225</name>
</gene>
<feature type="compositionally biased region" description="Basic and acidic residues" evidence="1">
    <location>
        <begin position="30"/>
        <end position="47"/>
    </location>
</feature>
<comment type="caution">
    <text evidence="2">The sequence shown here is derived from an EMBL/GenBank/DDBJ whole genome shotgun (WGS) entry which is preliminary data.</text>
</comment>
<keyword evidence="3" id="KW-1185">Reference proteome</keyword>
<evidence type="ECO:0000313" key="3">
    <source>
        <dbReference type="Proteomes" id="UP000609530"/>
    </source>
</evidence>
<proteinExistence type="predicted"/>
<evidence type="ECO:0000313" key="2">
    <source>
        <dbReference type="EMBL" id="MBV4491554.1"/>
    </source>
</evidence>
<sequence>MSRPDDPKPYTPTEIDDTEDRMGSVLELDFSDRLDDREGRAGDERPPQEVAQEFPARRVAQSGMTGGETLSDSLHEDNVTYDDLSPDTLLDESGARDPHEPGHGGPADKSLRRVDAGEIGGGIGLDEAELARSAPLDGQPWSDDVIDEDEEGKP</sequence>
<dbReference type="Proteomes" id="UP000609530">
    <property type="component" value="Unassembled WGS sequence"/>
</dbReference>
<dbReference type="EMBL" id="JABWRZ020000001">
    <property type="protein sequence ID" value="MBV4491554.1"/>
    <property type="molecule type" value="Genomic_DNA"/>
</dbReference>